<evidence type="ECO:0000259" key="5">
    <source>
        <dbReference type="Pfam" id="PF13476"/>
    </source>
</evidence>
<protein>
    <recommendedName>
        <fullName evidence="3">Nuclease SbcCD subunit C</fullName>
    </recommendedName>
</protein>
<evidence type="ECO:0000313" key="7">
    <source>
        <dbReference type="Proteomes" id="UP000013523"/>
    </source>
</evidence>
<feature type="domain" description="Rad50/SbcC-type AAA" evidence="5">
    <location>
        <begin position="7"/>
        <end position="230"/>
    </location>
</feature>
<evidence type="ECO:0000256" key="2">
    <source>
        <dbReference type="ARBA" id="ARBA00011322"/>
    </source>
</evidence>
<dbReference type="Proteomes" id="UP000013523">
    <property type="component" value="Chromosome"/>
</dbReference>
<keyword evidence="4" id="KW-0175">Coiled coil</keyword>
<dbReference type="RefSeq" id="WP_015616476.1">
    <property type="nucleotide sequence ID" value="NC_021182.1"/>
</dbReference>
<dbReference type="KEGG" id="cpas:Clopa_3396"/>
<dbReference type="Gene3D" id="3.40.50.300">
    <property type="entry name" value="P-loop containing nucleotide triphosphate hydrolases"/>
    <property type="match status" value="1"/>
</dbReference>
<dbReference type="InterPro" id="IPR038729">
    <property type="entry name" value="Rad50/SbcC_AAA"/>
</dbReference>
<evidence type="ECO:0000313" key="6">
    <source>
        <dbReference type="EMBL" id="AGK98191.1"/>
    </source>
</evidence>
<organism evidence="6 7">
    <name type="scientific">Clostridium pasteurianum BC1</name>
    <dbReference type="NCBI Taxonomy" id="86416"/>
    <lineage>
        <taxon>Bacteria</taxon>
        <taxon>Bacillati</taxon>
        <taxon>Bacillota</taxon>
        <taxon>Clostridia</taxon>
        <taxon>Eubacteriales</taxon>
        <taxon>Clostridiaceae</taxon>
        <taxon>Clostridium</taxon>
    </lineage>
</organism>
<dbReference type="EMBL" id="CP003261">
    <property type="protein sequence ID" value="AGK98191.1"/>
    <property type="molecule type" value="Genomic_DNA"/>
</dbReference>
<gene>
    <name evidence="6" type="ORF">Clopa_3396</name>
</gene>
<evidence type="ECO:0000256" key="1">
    <source>
        <dbReference type="ARBA" id="ARBA00006930"/>
    </source>
</evidence>
<dbReference type="PATRIC" id="fig|86416.3.peg.3391"/>
<comment type="similarity">
    <text evidence="1">Belongs to the SMC family. SbcC subfamily.</text>
</comment>
<dbReference type="OrthoDB" id="1698838at2"/>
<dbReference type="SUPFAM" id="SSF52540">
    <property type="entry name" value="P-loop containing nucleoside triphosphate hydrolases"/>
    <property type="match status" value="1"/>
</dbReference>
<dbReference type="PANTHER" id="PTHR32114:SF2">
    <property type="entry name" value="ABC TRANSPORTER ABCH.3"/>
    <property type="match status" value="1"/>
</dbReference>
<sequence>MQVNINKIAIKGFKGYVDECEFVLGKRTLVSGDNGLGKSSIGEAIAWAITGCDINGNEKATARLVNDKKPKLTEVVLDLEIDGTPQTLIRRKKGSSNEIYLNDVKVANNDISRDLYKSKDVFLSILNPYYFPNLAPKDAKNLLSSILKPISKEDIFAELGDFLKEKLEKNKFRTPETFLTDKRAELKDQEENIIFLEGVIEGAKPIDIPERKSFADTELKNLREQLKSLESVSKDPNFDRLERKKRDLELELLKGYLDIKPIEGTKWLRAEKDSLLKRFRDIEAKTSNIGKNVVTCDNCGNEIDLNATLKVSLEKELNEVKAEGIAKKKEIDELEKENEITKAENMKVVQEWEIGLKYQIETIQKEISNLAAEKSKEEESRKEKITSIKAKVLELDEEERRIFAHNSNIEALEKQNEKIKHDIEKSKREIENSKLKIAELKVAIDAGKQYNSIKLKKQTEIIGKYLDKVELQFEKLTKDGELKDDFKILYEGREFNKLSNAEKIKAGLEMSNFVSNMMDLHFPVFIDNAESITVIQELDTQMIMAKVVEGQELKVEVLK</sequence>
<dbReference type="eggNOG" id="COG0419">
    <property type="taxonomic scope" value="Bacteria"/>
</dbReference>
<dbReference type="HOGENOM" id="CLU_487211_0_0_9"/>
<dbReference type="STRING" id="86416.Clopa_3396"/>
<accession>R4K8Z9</accession>
<evidence type="ECO:0000256" key="4">
    <source>
        <dbReference type="SAM" id="Coils"/>
    </source>
</evidence>
<dbReference type="Pfam" id="PF13476">
    <property type="entry name" value="AAA_23"/>
    <property type="match status" value="1"/>
</dbReference>
<proteinExistence type="inferred from homology"/>
<name>R4K8Z9_CLOPA</name>
<dbReference type="InterPro" id="IPR027417">
    <property type="entry name" value="P-loop_NTPase"/>
</dbReference>
<comment type="subunit">
    <text evidence="2">Heterodimer of SbcC and SbcD.</text>
</comment>
<dbReference type="PANTHER" id="PTHR32114">
    <property type="entry name" value="ABC TRANSPORTER ABCH.3"/>
    <property type="match status" value="1"/>
</dbReference>
<reference evidence="6 7" key="1">
    <citation type="submission" date="2012-01" db="EMBL/GenBank/DDBJ databases">
        <title>Complete sequence of chromosome of Clostridium pasteurianum BC1.</title>
        <authorList>
            <consortium name="US DOE Joint Genome Institute"/>
            <person name="Lucas S."/>
            <person name="Han J."/>
            <person name="Lapidus A."/>
            <person name="Cheng J.-F."/>
            <person name="Goodwin L."/>
            <person name="Pitluck S."/>
            <person name="Peters L."/>
            <person name="Mikhailova N."/>
            <person name="Teshima H."/>
            <person name="Detter J.C."/>
            <person name="Han C."/>
            <person name="Tapia R."/>
            <person name="Land M."/>
            <person name="Hauser L."/>
            <person name="Kyrpides N."/>
            <person name="Ivanova N."/>
            <person name="Pagani I."/>
            <person name="Dunn J."/>
            <person name="Taghavi S."/>
            <person name="Francis A."/>
            <person name="van der Lelie D."/>
            <person name="Woyke T."/>
        </authorList>
    </citation>
    <scope>NUCLEOTIDE SEQUENCE [LARGE SCALE GENOMIC DNA]</scope>
    <source>
        <strain evidence="6 7">BC1</strain>
    </source>
</reference>
<keyword evidence="7" id="KW-1185">Reference proteome</keyword>
<evidence type="ECO:0000256" key="3">
    <source>
        <dbReference type="ARBA" id="ARBA00013368"/>
    </source>
</evidence>
<feature type="coiled-coil region" evidence="4">
    <location>
        <begin position="317"/>
        <end position="443"/>
    </location>
</feature>
<dbReference type="AlphaFoldDB" id="R4K8Z9"/>